<evidence type="ECO:0000313" key="2">
    <source>
        <dbReference type="EMBL" id="KAJ3225437.1"/>
    </source>
</evidence>
<organism evidence="2 3">
    <name type="scientific">Clydaea vesicula</name>
    <dbReference type="NCBI Taxonomy" id="447962"/>
    <lineage>
        <taxon>Eukaryota</taxon>
        <taxon>Fungi</taxon>
        <taxon>Fungi incertae sedis</taxon>
        <taxon>Chytridiomycota</taxon>
        <taxon>Chytridiomycota incertae sedis</taxon>
        <taxon>Chytridiomycetes</taxon>
        <taxon>Lobulomycetales</taxon>
        <taxon>Lobulomycetaceae</taxon>
        <taxon>Clydaea</taxon>
    </lineage>
</organism>
<comment type="caution">
    <text evidence="2">The sequence shown here is derived from an EMBL/GenBank/DDBJ whole genome shotgun (WGS) entry which is preliminary data.</text>
</comment>
<feature type="coiled-coil region" evidence="1">
    <location>
        <begin position="100"/>
        <end position="155"/>
    </location>
</feature>
<keyword evidence="1" id="KW-0175">Coiled coil</keyword>
<dbReference type="AlphaFoldDB" id="A0AAD5Y0S3"/>
<dbReference type="Proteomes" id="UP001211065">
    <property type="component" value="Unassembled WGS sequence"/>
</dbReference>
<proteinExistence type="predicted"/>
<evidence type="ECO:0000313" key="3">
    <source>
        <dbReference type="Proteomes" id="UP001211065"/>
    </source>
</evidence>
<accession>A0AAD5Y0S3</accession>
<evidence type="ECO:0000256" key="1">
    <source>
        <dbReference type="SAM" id="Coils"/>
    </source>
</evidence>
<sequence>MQRSTLSMNKPWKKKMIHQSETETELLFILKAEHKEELEKIKSEKNLFMKLAESLNNDKSALEKQVCSLQAEKQALTEKLEKISSLNNSLLLKLEKQEDADCEDKKMDKLVKEKLNLKEELENVSNFNKLIIKKLEKMENKKENDDINILKVEKRVLVEELEKSTQFNNEIVKKLETLEKQVLDENKFINLKIVKKNSRDLESELDEIEDDTDDEIDLGQEDFAAQRAIPWHVASKIRMFEDKKITLPDEVIAKIRPLKETLETRILHAELENAVRLALGSKEEVENSFKKMKDGGCPITSFKKQAASCPISQVRRNNEVVNSALVCPISGSSLVEGNVQKSRLTLGSTLPPDSVGKEKTLSSATLFETESNENKVPIKAEKIDVTSEITDLFRKHLSSRLKDASFPLC</sequence>
<protein>
    <submittedName>
        <fullName evidence="2">Uncharacterized protein</fullName>
    </submittedName>
</protein>
<reference evidence="2" key="1">
    <citation type="submission" date="2020-05" db="EMBL/GenBank/DDBJ databases">
        <title>Phylogenomic resolution of chytrid fungi.</title>
        <authorList>
            <person name="Stajich J.E."/>
            <person name="Amses K."/>
            <person name="Simmons R."/>
            <person name="Seto K."/>
            <person name="Myers J."/>
            <person name="Bonds A."/>
            <person name="Quandt C.A."/>
            <person name="Barry K."/>
            <person name="Liu P."/>
            <person name="Grigoriev I."/>
            <person name="Longcore J.E."/>
            <person name="James T.Y."/>
        </authorList>
    </citation>
    <scope>NUCLEOTIDE SEQUENCE</scope>
    <source>
        <strain evidence="2">JEL0476</strain>
    </source>
</reference>
<dbReference type="EMBL" id="JADGJW010000061">
    <property type="protein sequence ID" value="KAJ3225437.1"/>
    <property type="molecule type" value="Genomic_DNA"/>
</dbReference>
<name>A0AAD5Y0S3_9FUNG</name>
<keyword evidence="3" id="KW-1185">Reference proteome</keyword>
<gene>
    <name evidence="2" type="ORF">HK099_006808</name>
</gene>